<feature type="region of interest" description="Disordered" evidence="1">
    <location>
        <begin position="1"/>
        <end position="25"/>
    </location>
</feature>
<dbReference type="VEuPathDB" id="AmoebaDB:NfTy_003020"/>
<name>A0A6A5C4M0_NAEFO</name>
<dbReference type="GeneID" id="68114642"/>
<dbReference type="Proteomes" id="UP000444721">
    <property type="component" value="Unassembled WGS sequence"/>
</dbReference>
<proteinExistence type="predicted"/>
<organism evidence="3 4">
    <name type="scientific">Naegleria fowleri</name>
    <name type="common">Brain eating amoeba</name>
    <dbReference type="NCBI Taxonomy" id="5763"/>
    <lineage>
        <taxon>Eukaryota</taxon>
        <taxon>Discoba</taxon>
        <taxon>Heterolobosea</taxon>
        <taxon>Tetramitia</taxon>
        <taxon>Eutetramitia</taxon>
        <taxon>Vahlkampfiidae</taxon>
        <taxon>Naegleria</taxon>
    </lineage>
</organism>
<gene>
    <name evidence="3" type="ORF">FDP41_007424</name>
</gene>
<reference evidence="3 4" key="1">
    <citation type="journal article" date="2019" name="Sci. Rep.">
        <title>Nanopore sequencing improves the draft genome of the human pathogenic amoeba Naegleria fowleri.</title>
        <authorList>
            <person name="Liechti N."/>
            <person name="Schurch N."/>
            <person name="Bruggmann R."/>
            <person name="Wittwer M."/>
        </authorList>
    </citation>
    <scope>NUCLEOTIDE SEQUENCE [LARGE SCALE GENOMIC DNA]</scope>
    <source>
        <strain evidence="3 4">ATCC 30894</strain>
    </source>
</reference>
<dbReference type="Gene3D" id="3.10.290.30">
    <property type="entry name" value="MM3350-like"/>
    <property type="match status" value="1"/>
</dbReference>
<dbReference type="RefSeq" id="XP_044568960.1">
    <property type="nucleotide sequence ID" value="XM_044711168.1"/>
</dbReference>
<dbReference type="InterPro" id="IPR024047">
    <property type="entry name" value="MM3350-like_sf"/>
</dbReference>
<dbReference type="VEuPathDB" id="AmoebaDB:FDP41_007424"/>
<dbReference type="AlphaFoldDB" id="A0A6A5C4M0"/>
<evidence type="ECO:0000256" key="1">
    <source>
        <dbReference type="SAM" id="MobiDB-lite"/>
    </source>
</evidence>
<comment type="caution">
    <text evidence="3">The sequence shown here is derived from an EMBL/GenBank/DDBJ whole genome shotgun (WGS) entry which is preliminary data.</text>
</comment>
<evidence type="ECO:0000313" key="4">
    <source>
        <dbReference type="Proteomes" id="UP000444721"/>
    </source>
</evidence>
<dbReference type="VEuPathDB" id="AmoebaDB:NF0000860"/>
<evidence type="ECO:0000313" key="3">
    <source>
        <dbReference type="EMBL" id="KAF0984247.1"/>
    </source>
</evidence>
<feature type="domain" description="Plasmid pRiA4b Orf3-like" evidence="2">
    <location>
        <begin position="41"/>
        <end position="158"/>
    </location>
</feature>
<dbReference type="InterPro" id="IPR012912">
    <property type="entry name" value="Plasmid_pRiA4b_Orf3-like"/>
</dbReference>
<keyword evidence="4" id="KW-1185">Reference proteome</keyword>
<sequence length="237" mass="26604">MKRLLEREENDEDFNDDGNPASQEDLDELLSNPRKAYRVLYQVKAVVLGSKKTIYREFVISATILFKNLHELLVLLFGWDDVSNYRFTGSMDGNACTISKRSSKNNLSAASTKFHQVCPNIGDQCVWIPEGGKDIQVLLTVEVINTSGHLESTPRCVGLLNKIDFTEGKEGVLQEMDTNLDRVNSKLKNKRFAANSSSNKTSKQGVKLLVSRGTTSSQFRALENNVYRQKLRTGPII</sequence>
<dbReference type="EMBL" id="VFQX01000003">
    <property type="protein sequence ID" value="KAF0984247.1"/>
    <property type="molecule type" value="Genomic_DNA"/>
</dbReference>
<evidence type="ECO:0000259" key="2">
    <source>
        <dbReference type="Pfam" id="PF07929"/>
    </source>
</evidence>
<dbReference type="OrthoDB" id="10260495at2759"/>
<dbReference type="SUPFAM" id="SSF159941">
    <property type="entry name" value="MM3350-like"/>
    <property type="match status" value="1"/>
</dbReference>
<accession>A0A6A5C4M0</accession>
<protein>
    <recommendedName>
        <fullName evidence="2">Plasmid pRiA4b Orf3-like domain-containing protein</fullName>
    </recommendedName>
</protein>
<dbReference type="Pfam" id="PF07929">
    <property type="entry name" value="PRiA4_ORF3"/>
    <property type="match status" value="1"/>
</dbReference>